<dbReference type="AlphaFoldDB" id="A0A917PQK1"/>
<reference evidence="1" key="1">
    <citation type="journal article" date="2014" name="Int. J. Syst. Evol. Microbiol.">
        <title>Complete genome sequence of Corynebacterium casei LMG S-19264T (=DSM 44701T), isolated from a smear-ripened cheese.</title>
        <authorList>
            <consortium name="US DOE Joint Genome Institute (JGI-PGF)"/>
            <person name="Walter F."/>
            <person name="Albersmeier A."/>
            <person name="Kalinowski J."/>
            <person name="Ruckert C."/>
        </authorList>
    </citation>
    <scope>NUCLEOTIDE SEQUENCE</scope>
    <source>
        <strain evidence="1">JCM 12580</strain>
    </source>
</reference>
<evidence type="ECO:0000313" key="1">
    <source>
        <dbReference type="EMBL" id="GGJ87966.1"/>
    </source>
</evidence>
<evidence type="ECO:0000313" key="2">
    <source>
        <dbReference type="Proteomes" id="UP000658382"/>
    </source>
</evidence>
<protein>
    <submittedName>
        <fullName evidence="1">Uncharacterized protein</fullName>
    </submittedName>
</protein>
<dbReference type="EMBL" id="BMNQ01000006">
    <property type="protein sequence ID" value="GGJ87966.1"/>
    <property type="molecule type" value="Genomic_DNA"/>
</dbReference>
<organism evidence="1 2">
    <name type="scientific">Lentibacillus kapialis</name>
    <dbReference type="NCBI Taxonomy" id="340214"/>
    <lineage>
        <taxon>Bacteria</taxon>
        <taxon>Bacillati</taxon>
        <taxon>Bacillota</taxon>
        <taxon>Bacilli</taxon>
        <taxon>Bacillales</taxon>
        <taxon>Bacillaceae</taxon>
        <taxon>Lentibacillus</taxon>
    </lineage>
</organism>
<gene>
    <name evidence="1" type="ORF">GCM10007063_08030</name>
</gene>
<name>A0A917PQK1_9BACI</name>
<comment type="caution">
    <text evidence="1">The sequence shown here is derived from an EMBL/GenBank/DDBJ whole genome shotgun (WGS) entry which is preliminary data.</text>
</comment>
<accession>A0A917PQK1</accession>
<proteinExistence type="predicted"/>
<keyword evidence="2" id="KW-1185">Reference proteome</keyword>
<sequence length="83" mass="9493">MTCKYFKPVPRHFIITNLTGLKSWHKNIFKKIKEIVIQKLIYHVSFIESEVITMTDVTQILSDILNGSANDSANLDVDVSDLL</sequence>
<dbReference type="Proteomes" id="UP000658382">
    <property type="component" value="Unassembled WGS sequence"/>
</dbReference>
<reference evidence="1" key="2">
    <citation type="submission" date="2020-09" db="EMBL/GenBank/DDBJ databases">
        <authorList>
            <person name="Sun Q."/>
            <person name="Ohkuma M."/>
        </authorList>
    </citation>
    <scope>NUCLEOTIDE SEQUENCE</scope>
    <source>
        <strain evidence="1">JCM 12580</strain>
    </source>
</reference>